<feature type="domain" description="Putative Flp pilus-assembly TadG-like N-terminal" evidence="2">
    <location>
        <begin position="9"/>
        <end position="55"/>
    </location>
</feature>
<evidence type="ECO:0000256" key="1">
    <source>
        <dbReference type="SAM" id="Phobius"/>
    </source>
</evidence>
<gene>
    <name evidence="3" type="ORF">GTW58_01450</name>
</gene>
<keyword evidence="1" id="KW-0472">Membrane</keyword>
<keyword evidence="1" id="KW-1133">Transmembrane helix</keyword>
<protein>
    <submittedName>
        <fullName evidence="3">Flp pilus-assembly TadE/G-like family protein</fullName>
    </submittedName>
</protein>
<evidence type="ECO:0000313" key="4">
    <source>
        <dbReference type="Proteomes" id="UP000521379"/>
    </source>
</evidence>
<reference evidence="3 4" key="1">
    <citation type="submission" date="2020-02" db="EMBL/GenBank/DDBJ databases">
        <authorList>
            <person name="Sun Q."/>
        </authorList>
    </citation>
    <scope>NUCLEOTIDE SEQUENCE [LARGE SCALE GENOMIC DNA]</scope>
    <source>
        <strain evidence="3 4">YIM 13062</strain>
    </source>
</reference>
<dbReference type="Pfam" id="PF13400">
    <property type="entry name" value="Tad"/>
    <property type="match status" value="1"/>
</dbReference>
<sequence>MDNRDVDDGSGTVFGLTTVLVAIFLLGVVLLVGQAAVLKHRAGNVADLSALAAADVTRGLMPGDPCQIAAQVASDNDAELLECTLVEPELSTVDVTVGIDLTGALAPLGQAESVSRAGPPQDSPFSGQ</sequence>
<comment type="caution">
    <text evidence="3">The sequence shown here is derived from an EMBL/GenBank/DDBJ whole genome shotgun (WGS) entry which is preliminary data.</text>
</comment>
<evidence type="ECO:0000313" key="3">
    <source>
        <dbReference type="EMBL" id="NKE08632.1"/>
    </source>
</evidence>
<organism evidence="3 4">
    <name type="scientific">Kocuria subflava</name>
    <dbReference type="NCBI Taxonomy" id="1736139"/>
    <lineage>
        <taxon>Bacteria</taxon>
        <taxon>Bacillati</taxon>
        <taxon>Actinomycetota</taxon>
        <taxon>Actinomycetes</taxon>
        <taxon>Micrococcales</taxon>
        <taxon>Micrococcaceae</taxon>
        <taxon>Kocuria</taxon>
    </lineage>
</organism>
<dbReference type="InterPro" id="IPR028087">
    <property type="entry name" value="Tad_N"/>
</dbReference>
<evidence type="ECO:0000259" key="2">
    <source>
        <dbReference type="Pfam" id="PF13400"/>
    </source>
</evidence>
<proteinExistence type="predicted"/>
<dbReference type="RefSeq" id="WP_119933173.1">
    <property type="nucleotide sequence ID" value="NZ_JAAVUN010000001.1"/>
</dbReference>
<keyword evidence="4" id="KW-1185">Reference proteome</keyword>
<dbReference type="AlphaFoldDB" id="A0A846TSA0"/>
<keyword evidence="1" id="KW-0812">Transmembrane</keyword>
<dbReference type="Proteomes" id="UP000521379">
    <property type="component" value="Unassembled WGS sequence"/>
</dbReference>
<feature type="transmembrane region" description="Helical" evidence="1">
    <location>
        <begin position="12"/>
        <end position="32"/>
    </location>
</feature>
<dbReference type="EMBL" id="JAAVUN010000001">
    <property type="protein sequence ID" value="NKE08632.1"/>
    <property type="molecule type" value="Genomic_DNA"/>
</dbReference>
<accession>A0A846TSA0</accession>
<dbReference type="NCBIfam" id="TIGR03816">
    <property type="entry name" value="tadE_like_DECH"/>
    <property type="match status" value="1"/>
</dbReference>
<name>A0A846TSA0_9MICC</name>
<dbReference type="InterPro" id="IPR021202">
    <property type="entry name" value="Rv3654c-like"/>
</dbReference>